<comment type="subcellular location">
    <subcellularLocation>
        <location evidence="1">Membrane</location>
        <topology evidence="1">Multi-pass membrane protein</topology>
    </subcellularLocation>
</comment>
<feature type="compositionally biased region" description="Pro residues" evidence="5">
    <location>
        <begin position="225"/>
        <end position="240"/>
    </location>
</feature>
<evidence type="ECO:0000313" key="6">
    <source>
        <dbReference type="EMBL" id="MBT0767580.1"/>
    </source>
</evidence>
<evidence type="ECO:0000256" key="3">
    <source>
        <dbReference type="ARBA" id="ARBA00022989"/>
    </source>
</evidence>
<keyword evidence="2" id="KW-0812">Transmembrane</keyword>
<accession>A0ABS5T952</accession>
<dbReference type="Pfam" id="PF01040">
    <property type="entry name" value="UbiA"/>
    <property type="match status" value="1"/>
</dbReference>
<proteinExistence type="predicted"/>
<dbReference type="Gene3D" id="1.10.357.140">
    <property type="entry name" value="UbiA prenyltransferase"/>
    <property type="match status" value="1"/>
</dbReference>
<dbReference type="EMBL" id="JAHBAY010000001">
    <property type="protein sequence ID" value="MBT0767580.1"/>
    <property type="molecule type" value="Genomic_DNA"/>
</dbReference>
<reference evidence="6 7" key="1">
    <citation type="submission" date="2021-05" db="EMBL/GenBank/DDBJ databases">
        <title>Kineosporia and Streptomyces sp. nov. two new marine actinobacteria isolated from Coral.</title>
        <authorList>
            <person name="Buangrab K."/>
            <person name="Sutthacheep M."/>
            <person name="Yeemin T."/>
            <person name="Harunari E."/>
            <person name="Igarashi Y."/>
            <person name="Kanchanasin P."/>
            <person name="Tanasupawat S."/>
            <person name="Phongsopitanun W."/>
        </authorList>
    </citation>
    <scope>NUCLEOTIDE SEQUENCE [LARGE SCALE GENOMIC DNA]</scope>
    <source>
        <strain evidence="6 7">J2-2</strain>
    </source>
</reference>
<dbReference type="PANTHER" id="PTHR42723:SF1">
    <property type="entry name" value="CHLOROPHYLL SYNTHASE, CHLOROPLASTIC"/>
    <property type="match status" value="1"/>
</dbReference>
<evidence type="ECO:0000256" key="2">
    <source>
        <dbReference type="ARBA" id="ARBA00022692"/>
    </source>
</evidence>
<evidence type="ECO:0000256" key="1">
    <source>
        <dbReference type="ARBA" id="ARBA00004141"/>
    </source>
</evidence>
<organism evidence="6 7">
    <name type="scientific">Kineosporia corallincola</name>
    <dbReference type="NCBI Taxonomy" id="2835133"/>
    <lineage>
        <taxon>Bacteria</taxon>
        <taxon>Bacillati</taxon>
        <taxon>Actinomycetota</taxon>
        <taxon>Actinomycetes</taxon>
        <taxon>Kineosporiales</taxon>
        <taxon>Kineosporiaceae</taxon>
        <taxon>Kineosporia</taxon>
    </lineage>
</organism>
<keyword evidence="3" id="KW-1133">Transmembrane helix</keyword>
<dbReference type="InterPro" id="IPR000537">
    <property type="entry name" value="UbiA_prenyltransferase"/>
</dbReference>
<comment type="caution">
    <text evidence="6">The sequence shown here is derived from an EMBL/GenBank/DDBJ whole genome shotgun (WGS) entry which is preliminary data.</text>
</comment>
<evidence type="ECO:0000256" key="4">
    <source>
        <dbReference type="ARBA" id="ARBA00023136"/>
    </source>
</evidence>
<feature type="region of interest" description="Disordered" evidence="5">
    <location>
        <begin position="221"/>
        <end position="240"/>
    </location>
</feature>
<dbReference type="PANTHER" id="PTHR42723">
    <property type="entry name" value="CHLOROPHYLL SYNTHASE"/>
    <property type="match status" value="1"/>
</dbReference>
<name>A0ABS5T952_9ACTN</name>
<sequence>MGSSVLAYMAGMALNDYADRRVDAVERPHRPIPSGRISPRRALAIGAGLLAADLALAGVVRGRRGVVLSLATGSSLLAYDFVTKGTAAGPATMALCRFLDVQRGSSSFRAALLPASVVAAHTYMITEVSRAEVEGGDRRVAVVSGGVTTALAGLVLALALRSDDAGRVAGSRVAGSRVAGLRVAGLRVAGARVGGSQAAELRAAGSRATGARAAASLPAASLPAASPPAGSPPGASPSPPAGKALVAALAAALYAVPSVRSSFVAARSPTPKNLQSLVRTGVLGMVPLQGALTAAAGRPAAGAALLAMWRVGRAIAVRGRVT</sequence>
<keyword evidence="4" id="KW-0472">Membrane</keyword>
<protein>
    <submittedName>
        <fullName evidence="6">UbiA family prenyltransferase</fullName>
    </submittedName>
</protein>
<dbReference type="RefSeq" id="WP_214153631.1">
    <property type="nucleotide sequence ID" value="NZ_JAHBAY010000001.1"/>
</dbReference>
<dbReference type="InterPro" id="IPR044878">
    <property type="entry name" value="UbiA_sf"/>
</dbReference>
<keyword evidence="7" id="KW-1185">Reference proteome</keyword>
<gene>
    <name evidence="6" type="ORF">KIH74_01505</name>
</gene>
<dbReference type="InterPro" id="IPR050475">
    <property type="entry name" value="Prenyltransferase_related"/>
</dbReference>
<evidence type="ECO:0000313" key="7">
    <source>
        <dbReference type="Proteomes" id="UP001197247"/>
    </source>
</evidence>
<evidence type="ECO:0000256" key="5">
    <source>
        <dbReference type="SAM" id="MobiDB-lite"/>
    </source>
</evidence>
<dbReference type="Proteomes" id="UP001197247">
    <property type="component" value="Unassembled WGS sequence"/>
</dbReference>